<evidence type="ECO:0000256" key="7">
    <source>
        <dbReference type="ARBA" id="ARBA00022984"/>
    </source>
</evidence>
<reference evidence="15 16" key="1">
    <citation type="submission" date="2020-08" db="EMBL/GenBank/DDBJ databases">
        <title>Genomic Encyclopedia of Type Strains, Phase IV (KMG-IV): sequencing the most valuable type-strain genomes for metagenomic binning, comparative biology and taxonomic classification.</title>
        <authorList>
            <person name="Goeker M."/>
        </authorList>
    </citation>
    <scope>NUCLEOTIDE SEQUENCE [LARGE SCALE GENOMIC DNA]</scope>
    <source>
        <strain evidence="15 16">DSM 23562</strain>
    </source>
</reference>
<keyword evidence="4 10" id="KW-0547">Nucleotide-binding</keyword>
<evidence type="ECO:0000256" key="4">
    <source>
        <dbReference type="ARBA" id="ARBA00022741"/>
    </source>
</evidence>
<comment type="similarity">
    <text evidence="10">Belongs to the MurCDEF family. MurF subfamily.</text>
</comment>
<evidence type="ECO:0000256" key="6">
    <source>
        <dbReference type="ARBA" id="ARBA00022960"/>
    </source>
</evidence>
<dbReference type="GO" id="GO:0047480">
    <property type="term" value="F:UDP-N-acetylmuramoyl-tripeptide-D-alanyl-D-alanine ligase activity"/>
    <property type="evidence" value="ECO:0007669"/>
    <property type="project" value="UniProtKB-UniRule"/>
</dbReference>
<protein>
    <recommendedName>
        <fullName evidence="10 11">UDP-N-acetylmuramoyl-tripeptide--D-alanyl-D-alanine ligase</fullName>
        <ecNumber evidence="10 11">6.3.2.10</ecNumber>
    </recommendedName>
    <alternativeName>
        <fullName evidence="10">D-alanyl-D-alanine-adding enzyme</fullName>
    </alternativeName>
</protein>
<feature type="binding site" evidence="10">
    <location>
        <begin position="108"/>
        <end position="114"/>
    </location>
    <ligand>
        <name>ATP</name>
        <dbReference type="ChEBI" id="CHEBI:30616"/>
    </ligand>
</feature>
<dbReference type="InterPro" id="IPR051046">
    <property type="entry name" value="MurCDEF_CellWall_CoF430Synth"/>
</dbReference>
<dbReference type="Pfam" id="PF02875">
    <property type="entry name" value="Mur_ligase_C"/>
    <property type="match status" value="1"/>
</dbReference>
<comment type="function">
    <text evidence="10 11">Involved in cell wall formation. Catalyzes the final step in the synthesis of UDP-N-acetylmuramoyl-pentapeptide, the precursor of murein.</text>
</comment>
<feature type="domain" description="Mur ligase C-terminal" evidence="13">
    <location>
        <begin position="314"/>
        <end position="443"/>
    </location>
</feature>
<evidence type="ECO:0000259" key="14">
    <source>
        <dbReference type="Pfam" id="PF08245"/>
    </source>
</evidence>
<dbReference type="Proteomes" id="UP000520814">
    <property type="component" value="Unassembled WGS sequence"/>
</dbReference>
<sequence>MPFALTLAEAAAALSAPVPTEDLPLTGISTDTRTIQPGALFVALKGEKFDGHNYVQQAIGAGAAAVVADHSLAATVPVLVAKNTTTALGDLALAVRKTFTGPVLGITGSVGKTTTKELTGTLLETMFSVAKSGANFNNEIGVPQTIFGAPESATAWILEMGMRGAGQIAELARIAQPTVGIITGIGLSHIELLGSRQGIANAKAELFEALPENGISIYPATDDFAQTLATKARGRVLTVGLEAKADVQASDIVRQENGWRFTIHSPWGTQKAFLPSAGRFNIQNALLGIAAGAALEIPLDSLAKALLRFEPPAMRLEEVKAACGATVIADCYNAAPDSMVGALQTLAETPLHGTGKRIAVLGEMKELGRFAEEAHKMVGRVAAKLKLDMLVLVGEQTTFLSAAAIAEGFDRNHVFYFDQTAKAAEAIAFIAQDGDVILAKGSRAMELERVVKALQPEWSGGKHE</sequence>
<dbReference type="Pfam" id="PF08245">
    <property type="entry name" value="Mur_ligase_M"/>
    <property type="match status" value="1"/>
</dbReference>
<evidence type="ECO:0000256" key="5">
    <source>
        <dbReference type="ARBA" id="ARBA00022840"/>
    </source>
</evidence>
<dbReference type="GO" id="GO:0071555">
    <property type="term" value="P:cell wall organization"/>
    <property type="evidence" value="ECO:0007669"/>
    <property type="project" value="UniProtKB-KW"/>
</dbReference>
<dbReference type="PANTHER" id="PTHR43024">
    <property type="entry name" value="UDP-N-ACETYLMURAMOYL-TRIPEPTIDE--D-ALANYL-D-ALANINE LIGASE"/>
    <property type="match status" value="1"/>
</dbReference>
<evidence type="ECO:0000256" key="1">
    <source>
        <dbReference type="ARBA" id="ARBA00022490"/>
    </source>
</evidence>
<dbReference type="SUPFAM" id="SSF53623">
    <property type="entry name" value="MurD-like peptide ligases, catalytic domain"/>
    <property type="match status" value="1"/>
</dbReference>
<dbReference type="InterPro" id="IPR036615">
    <property type="entry name" value="Mur_ligase_C_dom_sf"/>
</dbReference>
<evidence type="ECO:0000256" key="3">
    <source>
        <dbReference type="ARBA" id="ARBA00022618"/>
    </source>
</evidence>
<evidence type="ECO:0000256" key="11">
    <source>
        <dbReference type="RuleBase" id="RU004136"/>
    </source>
</evidence>
<name>A0A7W9W4T1_ARMRO</name>
<keyword evidence="9 10" id="KW-0961">Cell wall biogenesis/degradation</keyword>
<dbReference type="EC" id="6.3.2.10" evidence="10 11"/>
<gene>
    <name evidence="10" type="primary">murF</name>
    <name evidence="15" type="ORF">HNQ39_001491</name>
</gene>
<evidence type="ECO:0000256" key="10">
    <source>
        <dbReference type="HAMAP-Rule" id="MF_02019"/>
    </source>
</evidence>
<dbReference type="SUPFAM" id="SSF63418">
    <property type="entry name" value="MurE/MurF N-terminal domain"/>
    <property type="match status" value="1"/>
</dbReference>
<dbReference type="Gene3D" id="3.90.190.20">
    <property type="entry name" value="Mur ligase, C-terminal domain"/>
    <property type="match status" value="1"/>
</dbReference>
<dbReference type="Gene3D" id="3.40.1190.10">
    <property type="entry name" value="Mur-like, catalytic domain"/>
    <property type="match status" value="1"/>
</dbReference>
<dbReference type="GO" id="GO:0051301">
    <property type="term" value="P:cell division"/>
    <property type="evidence" value="ECO:0007669"/>
    <property type="project" value="UniProtKB-KW"/>
</dbReference>
<comment type="subcellular location">
    <subcellularLocation>
        <location evidence="10 11">Cytoplasm</location>
    </subcellularLocation>
</comment>
<dbReference type="RefSeq" id="WP_184193324.1">
    <property type="nucleotide sequence ID" value="NZ_JACHGW010000001.1"/>
</dbReference>
<dbReference type="HAMAP" id="MF_02019">
    <property type="entry name" value="MurF"/>
    <property type="match status" value="1"/>
</dbReference>
<keyword evidence="7 10" id="KW-0573">Peptidoglycan synthesis</keyword>
<dbReference type="InterPro" id="IPR036565">
    <property type="entry name" value="Mur-like_cat_sf"/>
</dbReference>
<organism evidence="15 16">
    <name type="scientific">Armatimonas rosea</name>
    <dbReference type="NCBI Taxonomy" id="685828"/>
    <lineage>
        <taxon>Bacteria</taxon>
        <taxon>Bacillati</taxon>
        <taxon>Armatimonadota</taxon>
        <taxon>Armatimonadia</taxon>
        <taxon>Armatimonadales</taxon>
        <taxon>Armatimonadaceae</taxon>
        <taxon>Armatimonas</taxon>
    </lineage>
</organism>
<evidence type="ECO:0000256" key="8">
    <source>
        <dbReference type="ARBA" id="ARBA00023306"/>
    </source>
</evidence>
<evidence type="ECO:0000259" key="12">
    <source>
        <dbReference type="Pfam" id="PF01225"/>
    </source>
</evidence>
<evidence type="ECO:0000256" key="2">
    <source>
        <dbReference type="ARBA" id="ARBA00022598"/>
    </source>
</evidence>
<keyword evidence="2 10" id="KW-0436">Ligase</keyword>
<dbReference type="GO" id="GO:0009252">
    <property type="term" value="P:peptidoglycan biosynthetic process"/>
    <property type="evidence" value="ECO:0007669"/>
    <property type="project" value="UniProtKB-UniRule"/>
</dbReference>
<dbReference type="GO" id="GO:0008360">
    <property type="term" value="P:regulation of cell shape"/>
    <property type="evidence" value="ECO:0007669"/>
    <property type="project" value="UniProtKB-KW"/>
</dbReference>
<dbReference type="InterPro" id="IPR013221">
    <property type="entry name" value="Mur_ligase_cen"/>
</dbReference>
<dbReference type="InterPro" id="IPR004101">
    <property type="entry name" value="Mur_ligase_C"/>
</dbReference>
<dbReference type="UniPathway" id="UPA00219"/>
<dbReference type="SUPFAM" id="SSF53244">
    <property type="entry name" value="MurD-like peptide ligases, peptide-binding domain"/>
    <property type="match status" value="1"/>
</dbReference>
<feature type="domain" description="Mur ligase N-terminal catalytic" evidence="12">
    <location>
        <begin position="25"/>
        <end position="92"/>
    </location>
</feature>
<evidence type="ECO:0000313" key="15">
    <source>
        <dbReference type="EMBL" id="MBB6049729.1"/>
    </source>
</evidence>
<keyword evidence="6 10" id="KW-0133">Cell shape</keyword>
<comment type="caution">
    <text evidence="15">The sequence shown here is derived from an EMBL/GenBank/DDBJ whole genome shotgun (WGS) entry which is preliminary data.</text>
</comment>
<comment type="pathway">
    <text evidence="10 11">Cell wall biogenesis; peptidoglycan biosynthesis.</text>
</comment>
<accession>A0A7W9W4T1</accession>
<comment type="catalytic activity">
    <reaction evidence="10 11">
        <text>D-alanyl-D-alanine + UDP-N-acetyl-alpha-D-muramoyl-L-alanyl-gamma-D-glutamyl-meso-2,6-diaminopimelate + ATP = UDP-N-acetyl-alpha-D-muramoyl-L-alanyl-gamma-D-glutamyl-meso-2,6-diaminopimeloyl-D-alanyl-D-alanine + ADP + phosphate + H(+)</text>
        <dbReference type="Rhea" id="RHEA:28374"/>
        <dbReference type="ChEBI" id="CHEBI:15378"/>
        <dbReference type="ChEBI" id="CHEBI:30616"/>
        <dbReference type="ChEBI" id="CHEBI:43474"/>
        <dbReference type="ChEBI" id="CHEBI:57822"/>
        <dbReference type="ChEBI" id="CHEBI:61386"/>
        <dbReference type="ChEBI" id="CHEBI:83905"/>
        <dbReference type="ChEBI" id="CHEBI:456216"/>
        <dbReference type="EC" id="6.3.2.10"/>
    </reaction>
</comment>
<keyword evidence="5 10" id="KW-0067">ATP-binding</keyword>
<dbReference type="InterPro" id="IPR035911">
    <property type="entry name" value="MurE/MurF_N"/>
</dbReference>
<dbReference type="EMBL" id="JACHGW010000001">
    <property type="protein sequence ID" value="MBB6049729.1"/>
    <property type="molecule type" value="Genomic_DNA"/>
</dbReference>
<keyword evidence="8 10" id="KW-0131">Cell cycle</keyword>
<dbReference type="InterPro" id="IPR000713">
    <property type="entry name" value="Mur_ligase_N"/>
</dbReference>
<feature type="domain" description="Mur ligase central" evidence="14">
    <location>
        <begin position="106"/>
        <end position="291"/>
    </location>
</feature>
<dbReference type="InterPro" id="IPR005863">
    <property type="entry name" value="UDP-N-AcMur_synth"/>
</dbReference>
<evidence type="ECO:0000259" key="13">
    <source>
        <dbReference type="Pfam" id="PF02875"/>
    </source>
</evidence>
<dbReference type="GO" id="GO:0005737">
    <property type="term" value="C:cytoplasm"/>
    <property type="evidence" value="ECO:0007669"/>
    <property type="project" value="UniProtKB-SubCell"/>
</dbReference>
<dbReference type="GO" id="GO:0005524">
    <property type="term" value="F:ATP binding"/>
    <property type="evidence" value="ECO:0007669"/>
    <property type="project" value="UniProtKB-UniRule"/>
</dbReference>
<keyword evidence="3 10" id="KW-0132">Cell division</keyword>
<dbReference type="NCBIfam" id="TIGR01143">
    <property type="entry name" value="murF"/>
    <property type="match status" value="1"/>
</dbReference>
<proteinExistence type="inferred from homology"/>
<evidence type="ECO:0000313" key="16">
    <source>
        <dbReference type="Proteomes" id="UP000520814"/>
    </source>
</evidence>
<keyword evidence="1 10" id="KW-0963">Cytoplasm</keyword>
<keyword evidence="16" id="KW-1185">Reference proteome</keyword>
<dbReference type="AlphaFoldDB" id="A0A7W9W4T1"/>
<dbReference type="Pfam" id="PF01225">
    <property type="entry name" value="Mur_ligase"/>
    <property type="match status" value="1"/>
</dbReference>
<dbReference type="Gene3D" id="3.40.1390.10">
    <property type="entry name" value="MurE/MurF, N-terminal domain"/>
    <property type="match status" value="1"/>
</dbReference>
<evidence type="ECO:0000256" key="9">
    <source>
        <dbReference type="ARBA" id="ARBA00023316"/>
    </source>
</evidence>
<dbReference type="PANTHER" id="PTHR43024:SF1">
    <property type="entry name" value="UDP-N-ACETYLMURAMOYL-TRIPEPTIDE--D-ALANYL-D-ALANINE LIGASE"/>
    <property type="match status" value="1"/>
</dbReference>